<accession>A0ABS4TJP2</accession>
<proteinExistence type="predicted"/>
<name>A0ABS4TJP2_9PSEU</name>
<gene>
    <name evidence="2" type="ORF">JOF56_004513</name>
</gene>
<evidence type="ECO:0000259" key="1">
    <source>
        <dbReference type="Pfam" id="PF04149"/>
    </source>
</evidence>
<protein>
    <recommendedName>
        <fullName evidence="1">DUF397 domain-containing protein</fullName>
    </recommendedName>
</protein>
<sequence>MSVSDPAGAAWRKSSHSGAGNDCVEIALAETQARVRDSKNPDAGTLRFGATRWAIFLTATKCD</sequence>
<evidence type="ECO:0000313" key="3">
    <source>
        <dbReference type="Proteomes" id="UP001519332"/>
    </source>
</evidence>
<organism evidence="2 3">
    <name type="scientific">Kibdelosporangium banguiense</name>
    <dbReference type="NCBI Taxonomy" id="1365924"/>
    <lineage>
        <taxon>Bacteria</taxon>
        <taxon>Bacillati</taxon>
        <taxon>Actinomycetota</taxon>
        <taxon>Actinomycetes</taxon>
        <taxon>Pseudonocardiales</taxon>
        <taxon>Pseudonocardiaceae</taxon>
        <taxon>Kibdelosporangium</taxon>
    </lineage>
</organism>
<dbReference type="Proteomes" id="UP001519332">
    <property type="component" value="Unassembled WGS sequence"/>
</dbReference>
<dbReference type="EMBL" id="JAGINW010000001">
    <property type="protein sequence ID" value="MBP2324128.1"/>
    <property type="molecule type" value="Genomic_DNA"/>
</dbReference>
<dbReference type="InterPro" id="IPR007278">
    <property type="entry name" value="DUF397"/>
</dbReference>
<feature type="domain" description="DUF397" evidence="1">
    <location>
        <begin position="9"/>
        <end position="61"/>
    </location>
</feature>
<comment type="caution">
    <text evidence="2">The sequence shown here is derived from an EMBL/GenBank/DDBJ whole genome shotgun (WGS) entry which is preliminary data.</text>
</comment>
<dbReference type="RefSeq" id="WP_209641238.1">
    <property type="nucleotide sequence ID" value="NZ_JAGINW010000001.1"/>
</dbReference>
<evidence type="ECO:0000313" key="2">
    <source>
        <dbReference type="EMBL" id="MBP2324128.1"/>
    </source>
</evidence>
<keyword evidence="3" id="KW-1185">Reference proteome</keyword>
<dbReference type="Pfam" id="PF04149">
    <property type="entry name" value="DUF397"/>
    <property type="match status" value="1"/>
</dbReference>
<reference evidence="2 3" key="1">
    <citation type="submission" date="2021-03" db="EMBL/GenBank/DDBJ databases">
        <title>Sequencing the genomes of 1000 actinobacteria strains.</title>
        <authorList>
            <person name="Klenk H.-P."/>
        </authorList>
    </citation>
    <scope>NUCLEOTIDE SEQUENCE [LARGE SCALE GENOMIC DNA]</scope>
    <source>
        <strain evidence="2 3">DSM 46670</strain>
    </source>
</reference>